<dbReference type="PANTHER" id="PTHR43884">
    <property type="entry name" value="ACYL-COA DEHYDROGENASE"/>
    <property type="match status" value="1"/>
</dbReference>
<comment type="similarity">
    <text evidence="2 5">Belongs to the acyl-CoA dehydrogenase family.</text>
</comment>
<evidence type="ECO:0008006" key="11">
    <source>
        <dbReference type="Google" id="ProtNLM"/>
    </source>
</evidence>
<dbReference type="RefSeq" id="XP_016263570.1">
    <property type="nucleotide sequence ID" value="XM_016405364.1"/>
</dbReference>
<feature type="domain" description="Acyl-CoA oxidase/dehydrogenase middle" evidence="7">
    <location>
        <begin position="144"/>
        <end position="240"/>
    </location>
</feature>
<dbReference type="SUPFAM" id="SSF56645">
    <property type="entry name" value="Acyl-CoA dehydrogenase NM domain-like"/>
    <property type="match status" value="1"/>
</dbReference>
<dbReference type="Pfam" id="PF02770">
    <property type="entry name" value="Acyl-CoA_dh_M"/>
    <property type="match status" value="1"/>
</dbReference>
<dbReference type="Gene3D" id="2.40.110.10">
    <property type="entry name" value="Butyryl-CoA Dehydrogenase, subunit A, domain 2"/>
    <property type="match status" value="1"/>
</dbReference>
<dbReference type="InterPro" id="IPR009100">
    <property type="entry name" value="AcylCoA_DH/oxidase_NM_dom_sf"/>
</dbReference>
<name>A0A0D2E6B8_9EURO</name>
<dbReference type="GO" id="GO:0050660">
    <property type="term" value="F:flavin adenine dinucleotide binding"/>
    <property type="evidence" value="ECO:0007669"/>
    <property type="project" value="InterPro"/>
</dbReference>
<dbReference type="SUPFAM" id="SSF47203">
    <property type="entry name" value="Acyl-CoA dehydrogenase C-terminal domain-like"/>
    <property type="match status" value="1"/>
</dbReference>
<dbReference type="Pfam" id="PF02771">
    <property type="entry name" value="Acyl-CoA_dh_N"/>
    <property type="match status" value="1"/>
</dbReference>
<feature type="domain" description="Acyl-CoA dehydrogenase/oxidase N-terminal" evidence="8">
    <location>
        <begin position="27"/>
        <end position="140"/>
    </location>
</feature>
<dbReference type="FunFam" id="1.20.140.10:FF:000012">
    <property type="entry name" value="Acyl-CoA dehydrogenase fadE12"/>
    <property type="match status" value="1"/>
</dbReference>
<dbReference type="PANTHER" id="PTHR43884:SF12">
    <property type="entry name" value="ISOVALERYL-COA DEHYDROGENASE, MITOCHONDRIAL-RELATED"/>
    <property type="match status" value="1"/>
</dbReference>
<dbReference type="OrthoDB" id="435240at2759"/>
<evidence type="ECO:0000256" key="5">
    <source>
        <dbReference type="RuleBase" id="RU362125"/>
    </source>
</evidence>
<evidence type="ECO:0000259" key="6">
    <source>
        <dbReference type="Pfam" id="PF00441"/>
    </source>
</evidence>
<evidence type="ECO:0000313" key="9">
    <source>
        <dbReference type="EMBL" id="KIW43354.1"/>
    </source>
</evidence>
<dbReference type="AlphaFoldDB" id="A0A0D2E6B8"/>
<dbReference type="InterPro" id="IPR013786">
    <property type="entry name" value="AcylCoA_DH/ox_N"/>
</dbReference>
<evidence type="ECO:0000256" key="1">
    <source>
        <dbReference type="ARBA" id="ARBA00001974"/>
    </source>
</evidence>
<dbReference type="InterPro" id="IPR006091">
    <property type="entry name" value="Acyl-CoA_Oxase/DH_mid-dom"/>
</dbReference>
<dbReference type="InterPro" id="IPR036250">
    <property type="entry name" value="AcylCo_DH-like_C"/>
</dbReference>
<dbReference type="HOGENOM" id="CLU_018204_0_2_1"/>
<dbReference type="Gene3D" id="1.10.540.10">
    <property type="entry name" value="Acyl-CoA dehydrogenase/oxidase, N-terminal domain"/>
    <property type="match status" value="1"/>
</dbReference>
<evidence type="ECO:0000256" key="4">
    <source>
        <dbReference type="ARBA" id="ARBA00022827"/>
    </source>
</evidence>
<gene>
    <name evidence="9" type="ORF">PV06_04466</name>
</gene>
<dbReference type="CDD" id="cd00567">
    <property type="entry name" value="ACAD"/>
    <property type="match status" value="1"/>
</dbReference>
<dbReference type="GO" id="GO:0003995">
    <property type="term" value="F:acyl-CoA dehydrogenase activity"/>
    <property type="evidence" value="ECO:0007669"/>
    <property type="project" value="TreeGrafter"/>
</dbReference>
<dbReference type="InterPro" id="IPR009075">
    <property type="entry name" value="AcylCo_DH/oxidase_C"/>
</dbReference>
<feature type="domain" description="Acyl-CoA dehydrogenase/oxidase C-terminal" evidence="6">
    <location>
        <begin position="254"/>
        <end position="403"/>
    </location>
</feature>
<evidence type="ECO:0000256" key="2">
    <source>
        <dbReference type="ARBA" id="ARBA00009347"/>
    </source>
</evidence>
<dbReference type="EMBL" id="KN847335">
    <property type="protein sequence ID" value="KIW43354.1"/>
    <property type="molecule type" value="Genomic_DNA"/>
</dbReference>
<sequence>MAAPFSTTQSNHARGTEYLQLHDPDLTESQRTVREAISKVCSRFDDAYWLAADRDHRFPVEFHQAVAKDGWLGICMPSEYGGSDLGIAEAAVMVQTIAESGAAYAGASAVHMNIFGLEPVRKFGTEEQKSRMLVPLIAGEERACFGVTEPNTGLDTLRLQSRAVRKDKHYELSGQKIWISTAQVAEKILVLARTTPLEQVKKPSQGLSLFYTDLDRKQVEVTEIPKMGRAAVDSNTLFFDGWKVPQEDLIGEEGNGFKMIMHGMNAERILIAAEALGIGFAALRRAALYAGERKVFGRPIGQNQAIQHPLADSWMQLEAARLMIYQAARMYDQGYETGEYANAAKYLAAEAAFGACERAVMTHGGMGYAKEYHVERYLREIMIPRIAPVSREMIKNYIGERVLGLPRSY</sequence>
<evidence type="ECO:0000313" key="10">
    <source>
        <dbReference type="Proteomes" id="UP000053342"/>
    </source>
</evidence>
<dbReference type="Pfam" id="PF00441">
    <property type="entry name" value="Acyl-CoA_dh_1"/>
    <property type="match status" value="1"/>
</dbReference>
<dbReference type="InterPro" id="IPR046373">
    <property type="entry name" value="Acyl-CoA_Oxase/DH_mid-dom_sf"/>
</dbReference>
<keyword evidence="3 5" id="KW-0285">Flavoprotein</keyword>
<keyword evidence="5" id="KW-0560">Oxidoreductase</keyword>
<dbReference type="Gene3D" id="1.20.140.10">
    <property type="entry name" value="Butyryl-CoA Dehydrogenase, subunit A, domain 3"/>
    <property type="match status" value="1"/>
</dbReference>
<evidence type="ECO:0000256" key="3">
    <source>
        <dbReference type="ARBA" id="ARBA00022630"/>
    </source>
</evidence>
<dbReference type="VEuPathDB" id="FungiDB:PV06_04466"/>
<protein>
    <recommendedName>
        <fullName evidence="11">Acyl-CoA dehydrogenase</fullName>
    </recommendedName>
</protein>
<evidence type="ECO:0000259" key="8">
    <source>
        <dbReference type="Pfam" id="PF02771"/>
    </source>
</evidence>
<dbReference type="GeneID" id="27356540"/>
<accession>A0A0D2E6B8</accession>
<dbReference type="Proteomes" id="UP000053342">
    <property type="component" value="Unassembled WGS sequence"/>
</dbReference>
<keyword evidence="4 5" id="KW-0274">FAD</keyword>
<dbReference type="STRING" id="215243.A0A0D2E6B8"/>
<comment type="cofactor">
    <cofactor evidence="1 5">
        <name>FAD</name>
        <dbReference type="ChEBI" id="CHEBI:57692"/>
    </cofactor>
</comment>
<proteinExistence type="inferred from homology"/>
<organism evidence="9 10">
    <name type="scientific">Exophiala oligosperma</name>
    <dbReference type="NCBI Taxonomy" id="215243"/>
    <lineage>
        <taxon>Eukaryota</taxon>
        <taxon>Fungi</taxon>
        <taxon>Dikarya</taxon>
        <taxon>Ascomycota</taxon>
        <taxon>Pezizomycotina</taxon>
        <taxon>Eurotiomycetes</taxon>
        <taxon>Chaetothyriomycetidae</taxon>
        <taxon>Chaetothyriales</taxon>
        <taxon>Herpotrichiellaceae</taxon>
        <taxon>Exophiala</taxon>
    </lineage>
</organism>
<keyword evidence="10" id="KW-1185">Reference proteome</keyword>
<reference evidence="9 10" key="1">
    <citation type="submission" date="2015-01" db="EMBL/GenBank/DDBJ databases">
        <title>The Genome Sequence of Exophiala oligosperma CBS72588.</title>
        <authorList>
            <consortium name="The Broad Institute Genomics Platform"/>
            <person name="Cuomo C."/>
            <person name="de Hoog S."/>
            <person name="Gorbushina A."/>
            <person name="Stielow B."/>
            <person name="Teixiera M."/>
            <person name="Abouelleil A."/>
            <person name="Chapman S.B."/>
            <person name="Priest M."/>
            <person name="Young S.K."/>
            <person name="Wortman J."/>
            <person name="Nusbaum C."/>
            <person name="Birren B."/>
        </authorList>
    </citation>
    <scope>NUCLEOTIDE SEQUENCE [LARGE SCALE GENOMIC DNA]</scope>
    <source>
        <strain evidence="9 10">CBS 72588</strain>
    </source>
</reference>
<dbReference type="PIRSF" id="PIRSF016578">
    <property type="entry name" value="HsaA"/>
    <property type="match status" value="1"/>
</dbReference>
<evidence type="ECO:0000259" key="7">
    <source>
        <dbReference type="Pfam" id="PF02770"/>
    </source>
</evidence>
<dbReference type="InterPro" id="IPR037069">
    <property type="entry name" value="AcylCoA_DH/ox_N_sf"/>
</dbReference>